<dbReference type="InterPro" id="IPR036305">
    <property type="entry name" value="RGS_sf"/>
</dbReference>
<evidence type="ECO:0000313" key="1">
    <source>
        <dbReference type="EMBL" id="KAL0484081.1"/>
    </source>
</evidence>
<keyword evidence="2" id="KW-1185">Reference proteome</keyword>
<gene>
    <name evidence="1" type="ORF">AKO1_004697</name>
</gene>
<organism evidence="1 2">
    <name type="scientific">Acrasis kona</name>
    <dbReference type="NCBI Taxonomy" id="1008807"/>
    <lineage>
        <taxon>Eukaryota</taxon>
        <taxon>Discoba</taxon>
        <taxon>Heterolobosea</taxon>
        <taxon>Tetramitia</taxon>
        <taxon>Eutetramitia</taxon>
        <taxon>Acrasidae</taxon>
        <taxon>Acrasis</taxon>
    </lineage>
</organism>
<dbReference type="Proteomes" id="UP001431209">
    <property type="component" value="Unassembled WGS sequence"/>
</dbReference>
<evidence type="ECO:0000313" key="2">
    <source>
        <dbReference type="Proteomes" id="UP001431209"/>
    </source>
</evidence>
<accession>A0AAW2Z4P6</accession>
<dbReference type="SUPFAM" id="SSF48097">
    <property type="entry name" value="Regulator of G-protein signaling, RGS"/>
    <property type="match status" value="1"/>
</dbReference>
<sequence>MTILSTTLATLTSIVGRAGNSRTSNFRPLSCEEDLTCTEEEIITMNRFLKEKILASEFRLFCTLRKRDQCMNLYDEIQRFHEQTENKRHIASIIHDLFLRYDSNFKVDIYVDSNLIRSITQDVKSGIIPQRGIELLEVLTIKRICELFTEFQTTSPRGRRWQDTL</sequence>
<name>A0AAW2Z4P6_9EUKA</name>
<dbReference type="EMBL" id="JAOPGA020001019">
    <property type="protein sequence ID" value="KAL0484081.1"/>
    <property type="molecule type" value="Genomic_DNA"/>
</dbReference>
<dbReference type="AlphaFoldDB" id="A0AAW2Z4P6"/>
<protein>
    <submittedName>
        <fullName evidence="1">CdpA</fullName>
    </submittedName>
</protein>
<proteinExistence type="predicted"/>
<comment type="caution">
    <text evidence="1">The sequence shown here is derived from an EMBL/GenBank/DDBJ whole genome shotgun (WGS) entry which is preliminary data.</text>
</comment>
<reference evidence="1 2" key="1">
    <citation type="submission" date="2024-03" db="EMBL/GenBank/DDBJ databases">
        <title>The Acrasis kona genome and developmental transcriptomes reveal deep origins of eukaryotic multicellular pathways.</title>
        <authorList>
            <person name="Sheikh S."/>
            <person name="Fu C.-J."/>
            <person name="Brown M.W."/>
            <person name="Baldauf S.L."/>
        </authorList>
    </citation>
    <scope>NUCLEOTIDE SEQUENCE [LARGE SCALE GENOMIC DNA]</scope>
    <source>
        <strain evidence="1 2">ATCC MYA-3509</strain>
    </source>
</reference>